<proteinExistence type="predicted"/>
<dbReference type="InterPro" id="IPR006652">
    <property type="entry name" value="Kelch_1"/>
</dbReference>
<dbReference type="EMBL" id="BARS01016705">
    <property type="protein sequence ID" value="GAF89851.1"/>
    <property type="molecule type" value="Genomic_DNA"/>
</dbReference>
<name>X0TRM5_9ZZZZ</name>
<comment type="caution">
    <text evidence="1">The sequence shown here is derived from an EMBL/GenBank/DDBJ whole genome shotgun (WGS) entry which is preliminary data.</text>
</comment>
<accession>X0TRM5</accession>
<dbReference type="SMART" id="SM00612">
    <property type="entry name" value="Kelch"/>
    <property type="match status" value="5"/>
</dbReference>
<dbReference type="InterPro" id="IPR015915">
    <property type="entry name" value="Kelch-typ_b-propeller"/>
</dbReference>
<dbReference type="InterPro" id="IPR037293">
    <property type="entry name" value="Gal_Oxidase_central_sf"/>
</dbReference>
<dbReference type="Gene3D" id="2.130.10.80">
    <property type="entry name" value="Galactose oxidase/kelch, beta-propeller"/>
    <property type="match status" value="1"/>
</dbReference>
<feature type="non-terminal residue" evidence="1">
    <location>
        <position position="280"/>
    </location>
</feature>
<evidence type="ECO:0000313" key="1">
    <source>
        <dbReference type="EMBL" id="GAF89851.1"/>
    </source>
</evidence>
<gene>
    <name evidence="1" type="ORF">S01H1_27437</name>
</gene>
<organism evidence="1">
    <name type="scientific">marine sediment metagenome</name>
    <dbReference type="NCBI Taxonomy" id="412755"/>
    <lineage>
        <taxon>unclassified sequences</taxon>
        <taxon>metagenomes</taxon>
        <taxon>ecological metagenomes</taxon>
    </lineage>
</organism>
<protein>
    <recommendedName>
        <fullName evidence="2">Galactose oxidase</fullName>
    </recommendedName>
</protein>
<feature type="non-terminal residue" evidence="1">
    <location>
        <position position="1"/>
    </location>
</feature>
<dbReference type="AlphaFoldDB" id="X0TRM5"/>
<dbReference type="PANTHER" id="PTHR45632:SF26">
    <property type="entry name" value="BTB DOMAIN-CONTAINING PROTEIN"/>
    <property type="match status" value="1"/>
</dbReference>
<dbReference type="PANTHER" id="PTHR45632">
    <property type="entry name" value="LD33804P"/>
    <property type="match status" value="1"/>
</dbReference>
<sequence length="280" mass="30110">AYDQNGNQATTKSTFSVESDDFDFTPRSWLGSSVIGDVIFTIGGGTCEGTGCGNFGGAETSIVETYDTLTNSWMVKSPLETPRFGLTTSKVNGKIYAIGGTNGSSSTPVSSIEEYDPSSDTWLWKTTMPTPRWKLTSSVFDGKIYTIGGGSTGNQCVPTGVVEEYSPVNNIWITKNPMPTPRWGVASVIINGQIYVIGGSCACPHIIVDPSSALEAYDPSTDTWTVKSPMPTPRWDLSAAEVNGKIYAIGGWDPYGETVLQTVEEYDPTNDTWTTKSPMP</sequence>
<dbReference type="Gene3D" id="2.120.10.80">
    <property type="entry name" value="Kelch-type beta propeller"/>
    <property type="match status" value="1"/>
</dbReference>
<dbReference type="SUPFAM" id="SSF117281">
    <property type="entry name" value="Kelch motif"/>
    <property type="match status" value="1"/>
</dbReference>
<evidence type="ECO:0008006" key="2">
    <source>
        <dbReference type="Google" id="ProtNLM"/>
    </source>
</evidence>
<dbReference type="Pfam" id="PF24681">
    <property type="entry name" value="Kelch_KLHDC2_KLHL20_DRC7"/>
    <property type="match status" value="1"/>
</dbReference>
<reference evidence="1" key="1">
    <citation type="journal article" date="2014" name="Front. Microbiol.">
        <title>High frequency of phylogenetically diverse reductive dehalogenase-homologous genes in deep subseafloor sedimentary metagenomes.</title>
        <authorList>
            <person name="Kawai M."/>
            <person name="Futagami T."/>
            <person name="Toyoda A."/>
            <person name="Takaki Y."/>
            <person name="Nishi S."/>
            <person name="Hori S."/>
            <person name="Arai W."/>
            <person name="Tsubouchi T."/>
            <person name="Morono Y."/>
            <person name="Uchiyama I."/>
            <person name="Ito T."/>
            <person name="Fujiyama A."/>
            <person name="Inagaki F."/>
            <person name="Takami H."/>
        </authorList>
    </citation>
    <scope>NUCLEOTIDE SEQUENCE</scope>
    <source>
        <strain evidence="1">Expedition CK06-06</strain>
    </source>
</reference>